<evidence type="ECO:0000256" key="5">
    <source>
        <dbReference type="ARBA" id="ARBA00023157"/>
    </source>
</evidence>
<evidence type="ECO:0000256" key="2">
    <source>
        <dbReference type="ARBA" id="ARBA00022729"/>
    </source>
</evidence>
<dbReference type="GO" id="GO:0035567">
    <property type="term" value="P:non-canonical Wnt signaling pathway"/>
    <property type="evidence" value="ECO:0007669"/>
    <property type="project" value="TreeGrafter"/>
</dbReference>
<sequence length="521" mass="56647">MAAAYSSKRTLLFAIIVFFTSVCQGSLTYGIQCVANTDQNDFCYHFPFQHSAIPNLGGGFDSGDIEQELRSFSQLYSLGCSNALVQLLCSYYKPPCFPMEDFTIRLPPCQELCVYVRSTCEPTLKSYGRSWPDILDCSRFPSSCNTTLCFPPYVSLDQHQAIPVLPVPRLGQPPNVKKGSVIRMRGGQSVGFSRDQYMVEEGAAVNVTLAVDCPPDCDFNVTLEHSLSDTAAGAGMSDFTAAPYNAVFPAGVNSAVVTVRAIDDNIAEKNETFSLKIVSVNSTCGVKIGTRSSATIIIKDNDTVQVCLNETAISVKEGKQTKLTLVADKPFSCNFTVIVATQNGTAAAGEDFIGGPYSVVFTPGQLTEMVCINTTEDNMFELPENFSAAIKAPLQNDVSVTAGDCNTSVAIVTIYDMITTCSKPFCKRRSGDTICQVPTSTAGAVSGCTGPFDLTTCKACYYSKKPRSHPQECRLQCMGEVDEDCIRSYGRCVRRRNYKRFGKVSSTLKKAANFKCFRPIC</sequence>
<comment type="caution">
    <text evidence="6">Lacks conserved residue(s) required for the propagation of feature annotation.</text>
</comment>
<dbReference type="AlphaFoldDB" id="A0AAU8L104"/>
<proteinExistence type="evidence at transcript level"/>
<feature type="chain" id="PRO_5043806746" evidence="7">
    <location>
        <begin position="26"/>
        <end position="521"/>
    </location>
</feature>
<organism evidence="9">
    <name type="scientific">Halisarca dujardinii</name>
    <name type="common">Dujardin's slime sponge</name>
    <dbReference type="NCBI Taxonomy" id="2583056"/>
    <lineage>
        <taxon>Eukaryota</taxon>
        <taxon>Metazoa</taxon>
        <taxon>Porifera</taxon>
        <taxon>Demospongiae</taxon>
        <taxon>Verongimorpha</taxon>
        <taxon>Chondrillida</taxon>
        <taxon>Halisarcidae</taxon>
        <taxon>Halisarca</taxon>
    </lineage>
</organism>
<dbReference type="GO" id="GO:0005886">
    <property type="term" value="C:plasma membrane"/>
    <property type="evidence" value="ECO:0007669"/>
    <property type="project" value="TreeGrafter"/>
</dbReference>
<keyword evidence="4" id="KW-0106">Calcium</keyword>
<evidence type="ECO:0000256" key="4">
    <source>
        <dbReference type="ARBA" id="ARBA00022837"/>
    </source>
</evidence>
<dbReference type="InterPro" id="IPR036790">
    <property type="entry name" value="Frizzled_dom_sf"/>
</dbReference>
<dbReference type="InterPro" id="IPR020067">
    <property type="entry name" value="Frizzled_dom"/>
</dbReference>
<protein>
    <submittedName>
        <fullName evidence="9">SFRPc</fullName>
    </submittedName>
</protein>
<evidence type="ECO:0000256" key="7">
    <source>
        <dbReference type="SAM" id="SignalP"/>
    </source>
</evidence>
<dbReference type="SUPFAM" id="SSF63501">
    <property type="entry name" value="Frizzled cysteine-rich domain"/>
    <property type="match status" value="1"/>
</dbReference>
<dbReference type="CDD" id="cd07066">
    <property type="entry name" value="CRD_FZ"/>
    <property type="match status" value="1"/>
</dbReference>
<dbReference type="InterPro" id="IPR038081">
    <property type="entry name" value="CalX-like_sf"/>
</dbReference>
<evidence type="ECO:0000259" key="8">
    <source>
        <dbReference type="PROSITE" id="PS50038"/>
    </source>
</evidence>
<dbReference type="Pfam" id="PF03160">
    <property type="entry name" value="Calx-beta"/>
    <property type="match status" value="1"/>
</dbReference>
<keyword evidence="1" id="KW-0217">Developmental protein</keyword>
<feature type="disulfide bond" evidence="6">
    <location>
        <begin position="43"/>
        <end position="89"/>
    </location>
</feature>
<reference evidence="9" key="1">
    <citation type="submission" date="2024-06" db="EMBL/GenBank/DDBJ databases">
        <authorList>
            <person name="Mikhailov K."/>
            <person name="Kravchuk O."/>
            <person name="Lyupina Y."/>
            <person name="Adameyko K."/>
        </authorList>
    </citation>
    <scope>NUCLEOTIDE SEQUENCE</scope>
</reference>
<evidence type="ECO:0000256" key="1">
    <source>
        <dbReference type="ARBA" id="ARBA00022473"/>
    </source>
</evidence>
<feature type="disulfide bond" evidence="6">
    <location>
        <begin position="113"/>
        <end position="137"/>
    </location>
</feature>
<dbReference type="EMBL" id="PP971933">
    <property type="protein sequence ID" value="XCN28599.1"/>
    <property type="molecule type" value="mRNA"/>
</dbReference>
<evidence type="ECO:0000256" key="6">
    <source>
        <dbReference type="PROSITE-ProRule" id="PRU00090"/>
    </source>
</evidence>
<dbReference type="GO" id="GO:0042813">
    <property type="term" value="F:Wnt receptor activity"/>
    <property type="evidence" value="ECO:0007669"/>
    <property type="project" value="TreeGrafter"/>
</dbReference>
<dbReference type="Gene3D" id="1.10.2000.10">
    <property type="entry name" value="Frizzled cysteine-rich domain"/>
    <property type="match status" value="1"/>
</dbReference>
<dbReference type="SMART" id="SM00237">
    <property type="entry name" value="Calx_beta"/>
    <property type="match status" value="2"/>
</dbReference>
<keyword evidence="5 6" id="KW-1015">Disulfide bond</keyword>
<dbReference type="GO" id="GO:0060070">
    <property type="term" value="P:canonical Wnt signaling pathway"/>
    <property type="evidence" value="ECO:0007669"/>
    <property type="project" value="TreeGrafter"/>
</dbReference>
<dbReference type="Pfam" id="PF01392">
    <property type="entry name" value="Fz"/>
    <property type="match status" value="1"/>
</dbReference>
<dbReference type="SUPFAM" id="SSF141072">
    <property type="entry name" value="CalX-like"/>
    <property type="match status" value="2"/>
</dbReference>
<dbReference type="Gene3D" id="2.60.40.2030">
    <property type="match status" value="2"/>
</dbReference>
<dbReference type="PROSITE" id="PS50038">
    <property type="entry name" value="FZ"/>
    <property type="match status" value="1"/>
</dbReference>
<evidence type="ECO:0000313" key="9">
    <source>
        <dbReference type="EMBL" id="XCN28599.1"/>
    </source>
</evidence>
<dbReference type="InterPro" id="IPR015526">
    <property type="entry name" value="Frizzled/SFRP"/>
</dbReference>
<feature type="domain" description="FZ" evidence="8">
    <location>
        <begin position="33"/>
        <end position="152"/>
    </location>
</feature>
<accession>A0AAU8L104</accession>
<dbReference type="InterPro" id="IPR003644">
    <property type="entry name" value="Calx_beta"/>
</dbReference>
<feature type="signal peptide" evidence="7">
    <location>
        <begin position="1"/>
        <end position="25"/>
    </location>
</feature>
<keyword evidence="3" id="KW-0677">Repeat</keyword>
<name>A0AAU8L104_HALDU</name>
<keyword evidence="2 7" id="KW-0732">Signal</keyword>
<dbReference type="SMART" id="SM00063">
    <property type="entry name" value="FRI"/>
    <property type="match status" value="1"/>
</dbReference>
<dbReference type="PANTHER" id="PTHR11309">
    <property type="entry name" value="FRIZZLED"/>
    <property type="match status" value="1"/>
</dbReference>
<dbReference type="GO" id="GO:0017147">
    <property type="term" value="F:Wnt-protein binding"/>
    <property type="evidence" value="ECO:0007669"/>
    <property type="project" value="TreeGrafter"/>
</dbReference>
<evidence type="ECO:0000256" key="3">
    <source>
        <dbReference type="ARBA" id="ARBA00022737"/>
    </source>
</evidence>